<evidence type="ECO:0000313" key="1">
    <source>
        <dbReference type="EMBL" id="KAE9388359.1"/>
    </source>
</evidence>
<sequence>MCPGYGVRIEIEIWQVVTDAVHAKGSFIVLQLWALGLLRAWSSSTPRIPYHTTLPRTSLYQYSIPPPLTINEIAEYRATYTPPLPRILSKWDSTQSKFTVQMNIFGVYFID</sequence>
<dbReference type="InterPro" id="IPR013785">
    <property type="entry name" value="Aldolase_TIM"/>
</dbReference>
<name>A0A6A4GRF3_9AGAR</name>
<keyword evidence="2" id="KW-1185">Reference proteome</keyword>
<dbReference type="SUPFAM" id="SSF51395">
    <property type="entry name" value="FMN-linked oxidoreductases"/>
    <property type="match status" value="1"/>
</dbReference>
<dbReference type="EMBL" id="ML769748">
    <property type="protein sequence ID" value="KAE9388359.1"/>
    <property type="molecule type" value="Genomic_DNA"/>
</dbReference>
<dbReference type="OrthoDB" id="3007405at2759"/>
<protein>
    <submittedName>
        <fullName evidence="1">Uncharacterized protein</fullName>
    </submittedName>
</protein>
<gene>
    <name evidence="1" type="ORF">BT96DRAFT_1074203</name>
</gene>
<reference evidence="1" key="1">
    <citation type="journal article" date="2019" name="Environ. Microbiol.">
        <title>Fungal ecological strategies reflected in gene transcription - a case study of two litter decomposers.</title>
        <authorList>
            <person name="Barbi F."/>
            <person name="Kohler A."/>
            <person name="Barry K."/>
            <person name="Baskaran P."/>
            <person name="Daum C."/>
            <person name="Fauchery L."/>
            <person name="Ihrmark K."/>
            <person name="Kuo A."/>
            <person name="LaButti K."/>
            <person name="Lipzen A."/>
            <person name="Morin E."/>
            <person name="Grigoriev I.V."/>
            <person name="Henrissat B."/>
            <person name="Lindahl B."/>
            <person name="Martin F."/>
        </authorList>
    </citation>
    <scope>NUCLEOTIDE SEQUENCE</scope>
    <source>
        <strain evidence="1">JB14</strain>
    </source>
</reference>
<proteinExistence type="predicted"/>
<dbReference type="Gene3D" id="3.20.20.70">
    <property type="entry name" value="Aldolase class I"/>
    <property type="match status" value="1"/>
</dbReference>
<dbReference type="AlphaFoldDB" id="A0A6A4GRF3"/>
<evidence type="ECO:0000313" key="2">
    <source>
        <dbReference type="Proteomes" id="UP000799118"/>
    </source>
</evidence>
<organism evidence="1 2">
    <name type="scientific">Gymnopus androsaceus JB14</name>
    <dbReference type="NCBI Taxonomy" id="1447944"/>
    <lineage>
        <taxon>Eukaryota</taxon>
        <taxon>Fungi</taxon>
        <taxon>Dikarya</taxon>
        <taxon>Basidiomycota</taxon>
        <taxon>Agaricomycotina</taxon>
        <taxon>Agaricomycetes</taxon>
        <taxon>Agaricomycetidae</taxon>
        <taxon>Agaricales</taxon>
        <taxon>Marasmiineae</taxon>
        <taxon>Omphalotaceae</taxon>
        <taxon>Gymnopus</taxon>
    </lineage>
</organism>
<accession>A0A6A4GRF3</accession>
<dbReference type="Proteomes" id="UP000799118">
    <property type="component" value="Unassembled WGS sequence"/>
</dbReference>